<dbReference type="EMBL" id="KV878891">
    <property type="protein sequence ID" value="OJJ87260.1"/>
    <property type="molecule type" value="Genomic_DNA"/>
</dbReference>
<feature type="region of interest" description="Disordered" evidence="1">
    <location>
        <begin position="161"/>
        <end position="191"/>
    </location>
</feature>
<feature type="compositionally biased region" description="Basic and acidic residues" evidence="1">
    <location>
        <begin position="41"/>
        <end position="59"/>
    </location>
</feature>
<evidence type="ECO:0000313" key="4">
    <source>
        <dbReference type="Proteomes" id="UP000184300"/>
    </source>
</evidence>
<dbReference type="VEuPathDB" id="FungiDB:ASPGLDRAFT_43780"/>
<dbReference type="Proteomes" id="UP000184300">
    <property type="component" value="Unassembled WGS sequence"/>
</dbReference>
<dbReference type="InterPro" id="IPR029071">
    <property type="entry name" value="Ubiquitin-like_domsf"/>
</dbReference>
<dbReference type="Gene3D" id="3.10.20.90">
    <property type="entry name" value="Phosphatidylinositol 3-kinase Catalytic Subunit, Chain A, domain 1"/>
    <property type="match status" value="1"/>
</dbReference>
<dbReference type="InterPro" id="IPR022617">
    <property type="entry name" value="Rad60/SUMO-like_dom"/>
</dbReference>
<evidence type="ECO:0000259" key="2">
    <source>
        <dbReference type="PROSITE" id="PS50053"/>
    </source>
</evidence>
<dbReference type="RefSeq" id="XP_022403949.1">
    <property type="nucleotide sequence ID" value="XM_022545880.1"/>
</dbReference>
<dbReference type="InterPro" id="IPR000626">
    <property type="entry name" value="Ubiquitin-like_dom"/>
</dbReference>
<evidence type="ECO:0000256" key="1">
    <source>
        <dbReference type="SAM" id="MobiDB-lite"/>
    </source>
</evidence>
<gene>
    <name evidence="3" type="ORF">ASPGLDRAFT_43780</name>
</gene>
<dbReference type="SUPFAM" id="SSF54236">
    <property type="entry name" value="Ubiquitin-like"/>
    <property type="match status" value="1"/>
</dbReference>
<proteinExistence type="predicted"/>
<evidence type="ECO:0000313" key="3">
    <source>
        <dbReference type="EMBL" id="OJJ87260.1"/>
    </source>
</evidence>
<organism evidence="3 4">
    <name type="scientific">Aspergillus glaucus CBS 516.65</name>
    <dbReference type="NCBI Taxonomy" id="1160497"/>
    <lineage>
        <taxon>Eukaryota</taxon>
        <taxon>Fungi</taxon>
        <taxon>Dikarya</taxon>
        <taxon>Ascomycota</taxon>
        <taxon>Pezizomycotina</taxon>
        <taxon>Eurotiomycetes</taxon>
        <taxon>Eurotiomycetidae</taxon>
        <taxon>Eurotiales</taxon>
        <taxon>Aspergillaceae</taxon>
        <taxon>Aspergillus</taxon>
        <taxon>Aspergillus subgen. Aspergillus</taxon>
    </lineage>
</organism>
<protein>
    <recommendedName>
        <fullName evidence="2">Ubiquitin-like domain-containing protein</fullName>
    </recommendedName>
</protein>
<feature type="region of interest" description="Disordered" evidence="1">
    <location>
        <begin position="41"/>
        <end position="113"/>
    </location>
</feature>
<dbReference type="GeneID" id="34462141"/>
<accession>A0A1L9VTN7</accession>
<dbReference type="AlphaFoldDB" id="A0A1L9VTN7"/>
<feature type="domain" description="Ubiquitin-like" evidence="2">
    <location>
        <begin position="335"/>
        <end position="407"/>
    </location>
</feature>
<keyword evidence="4" id="KW-1185">Reference proteome</keyword>
<dbReference type="PROSITE" id="PS50053">
    <property type="entry name" value="UBIQUITIN_2"/>
    <property type="match status" value="1"/>
</dbReference>
<name>A0A1L9VTN7_ASPGL</name>
<sequence>MRSFFRRPSWAKRGIEDSVPDFYRRSEHTYADIIAATKEARERSAIESVCDDQRADGKTSKNRRNSSQAGVREDTPSDKISGAISDQNSSIRPEPCSPSVLQEERQPSWHQVQRIRSIHESDTVHDHNIPASNCGPVADTQSNSQVNEHCNHPSEFAPCMREGTNDFSDDEPASGKTLRDNNKTEYKATRRDKSIQDDVVVQILITSAIENTKPLIVHRKASQSLREVRLAWCKRQGITEELQSSVFLTWKGRRLFDVTTCKSLGVNVVNNSDGFPDLHYPSVDDGPRIHMEAVTHDFFIFKQRQQQLLRASSTTESQIGPDFLDIGNDERDVLMKIILRCPELDDFGTKVSQKTLVSQIISAFKDAQRIPAEKHVYLLFDGDLLDSNACLIDYDIADQDMVDVLIR</sequence>
<reference evidence="4" key="1">
    <citation type="journal article" date="2017" name="Genome Biol.">
        <title>Comparative genomics reveals high biological diversity and specific adaptations in the industrially and medically important fungal genus Aspergillus.</title>
        <authorList>
            <person name="de Vries R.P."/>
            <person name="Riley R."/>
            <person name="Wiebenga A."/>
            <person name="Aguilar-Osorio G."/>
            <person name="Amillis S."/>
            <person name="Uchima C.A."/>
            <person name="Anderluh G."/>
            <person name="Asadollahi M."/>
            <person name="Askin M."/>
            <person name="Barry K."/>
            <person name="Battaglia E."/>
            <person name="Bayram O."/>
            <person name="Benocci T."/>
            <person name="Braus-Stromeyer S.A."/>
            <person name="Caldana C."/>
            <person name="Canovas D."/>
            <person name="Cerqueira G.C."/>
            <person name="Chen F."/>
            <person name="Chen W."/>
            <person name="Choi C."/>
            <person name="Clum A."/>
            <person name="Dos Santos R.A."/>
            <person name="Damasio A.R."/>
            <person name="Diallinas G."/>
            <person name="Emri T."/>
            <person name="Fekete E."/>
            <person name="Flipphi M."/>
            <person name="Freyberg S."/>
            <person name="Gallo A."/>
            <person name="Gournas C."/>
            <person name="Habgood R."/>
            <person name="Hainaut M."/>
            <person name="Harispe M.L."/>
            <person name="Henrissat B."/>
            <person name="Hilden K.S."/>
            <person name="Hope R."/>
            <person name="Hossain A."/>
            <person name="Karabika E."/>
            <person name="Karaffa L."/>
            <person name="Karanyi Z."/>
            <person name="Krasevec N."/>
            <person name="Kuo A."/>
            <person name="Kusch H."/>
            <person name="LaButti K."/>
            <person name="Lagendijk E.L."/>
            <person name="Lapidus A."/>
            <person name="Levasseur A."/>
            <person name="Lindquist E."/>
            <person name="Lipzen A."/>
            <person name="Logrieco A.F."/>
            <person name="MacCabe A."/>
            <person name="Maekelae M.R."/>
            <person name="Malavazi I."/>
            <person name="Melin P."/>
            <person name="Meyer V."/>
            <person name="Mielnichuk N."/>
            <person name="Miskei M."/>
            <person name="Molnar A.P."/>
            <person name="Mule G."/>
            <person name="Ngan C.Y."/>
            <person name="Orejas M."/>
            <person name="Orosz E."/>
            <person name="Ouedraogo J.P."/>
            <person name="Overkamp K.M."/>
            <person name="Park H.-S."/>
            <person name="Perrone G."/>
            <person name="Piumi F."/>
            <person name="Punt P.J."/>
            <person name="Ram A.F."/>
            <person name="Ramon A."/>
            <person name="Rauscher S."/>
            <person name="Record E."/>
            <person name="Riano-Pachon D.M."/>
            <person name="Robert V."/>
            <person name="Roehrig J."/>
            <person name="Ruller R."/>
            <person name="Salamov A."/>
            <person name="Salih N.S."/>
            <person name="Samson R.A."/>
            <person name="Sandor E."/>
            <person name="Sanguinetti M."/>
            <person name="Schuetze T."/>
            <person name="Sepcic K."/>
            <person name="Shelest E."/>
            <person name="Sherlock G."/>
            <person name="Sophianopoulou V."/>
            <person name="Squina F.M."/>
            <person name="Sun H."/>
            <person name="Susca A."/>
            <person name="Todd R.B."/>
            <person name="Tsang A."/>
            <person name="Unkles S.E."/>
            <person name="van de Wiele N."/>
            <person name="van Rossen-Uffink D."/>
            <person name="Oliveira J.V."/>
            <person name="Vesth T.C."/>
            <person name="Visser J."/>
            <person name="Yu J.-H."/>
            <person name="Zhou M."/>
            <person name="Andersen M.R."/>
            <person name="Archer D.B."/>
            <person name="Baker S.E."/>
            <person name="Benoit I."/>
            <person name="Brakhage A.A."/>
            <person name="Braus G.H."/>
            <person name="Fischer R."/>
            <person name="Frisvad J.C."/>
            <person name="Goldman G.H."/>
            <person name="Houbraken J."/>
            <person name="Oakley B."/>
            <person name="Pocsi I."/>
            <person name="Scazzocchio C."/>
            <person name="Seiboth B."/>
            <person name="vanKuyk P.A."/>
            <person name="Wortman J."/>
            <person name="Dyer P.S."/>
            <person name="Grigoriev I.V."/>
        </authorList>
    </citation>
    <scope>NUCLEOTIDE SEQUENCE [LARGE SCALE GENOMIC DNA]</scope>
    <source>
        <strain evidence="4">CBS 516.65</strain>
    </source>
</reference>
<feature type="compositionally biased region" description="Basic and acidic residues" evidence="1">
    <location>
        <begin position="177"/>
        <end position="191"/>
    </location>
</feature>
<dbReference type="OrthoDB" id="3365399at2759"/>
<dbReference type="Pfam" id="PF11976">
    <property type="entry name" value="Rad60-SLD"/>
    <property type="match status" value="1"/>
</dbReference>